<dbReference type="PANTHER" id="PTHR40633">
    <property type="entry name" value="MATRIX PROTEIN, PUTATIVE (AFU_ORTHOLOGUE AFUA_8G05410)-RELATED"/>
    <property type="match status" value="1"/>
</dbReference>
<feature type="chain" id="PRO_5040105670" description="Yeast cell wall synthesis Kre9/Knh1-like N-terminal domain-containing protein" evidence="2">
    <location>
        <begin position="19"/>
        <end position="225"/>
    </location>
</feature>
<gene>
    <name evidence="4" type="ORF">G6F64_002177</name>
</gene>
<dbReference type="EMBL" id="JAANQT010000185">
    <property type="protein sequence ID" value="KAG1313536.1"/>
    <property type="molecule type" value="Genomic_DNA"/>
</dbReference>
<reference evidence="4" key="1">
    <citation type="journal article" date="2020" name="Microb. Genom.">
        <title>Genetic diversity of clinical and environmental Mucorales isolates obtained from an investigation of mucormycosis cases among solid organ transplant recipients.</title>
        <authorList>
            <person name="Nguyen M.H."/>
            <person name="Kaul D."/>
            <person name="Muto C."/>
            <person name="Cheng S.J."/>
            <person name="Richter R.A."/>
            <person name="Bruno V.M."/>
            <person name="Liu G."/>
            <person name="Beyhan S."/>
            <person name="Sundermann A.J."/>
            <person name="Mounaud S."/>
            <person name="Pasculle A.W."/>
            <person name="Nierman W.C."/>
            <person name="Driscoll E."/>
            <person name="Cumbie R."/>
            <person name="Clancy C.J."/>
            <person name="Dupont C.L."/>
        </authorList>
    </citation>
    <scope>NUCLEOTIDE SEQUENCE</scope>
    <source>
        <strain evidence="4">GL11</strain>
    </source>
</reference>
<name>A0A9P6XGV7_RHIOR</name>
<protein>
    <recommendedName>
        <fullName evidence="3">Yeast cell wall synthesis Kre9/Knh1-like N-terminal domain-containing protein</fullName>
    </recommendedName>
</protein>
<comment type="caution">
    <text evidence="4">The sequence shown here is derived from an EMBL/GenBank/DDBJ whole genome shotgun (WGS) entry which is preliminary data.</text>
</comment>
<feature type="signal peptide" evidence="2">
    <location>
        <begin position="1"/>
        <end position="18"/>
    </location>
</feature>
<proteinExistence type="predicted"/>
<evidence type="ECO:0000259" key="3">
    <source>
        <dbReference type="Pfam" id="PF10342"/>
    </source>
</evidence>
<accession>A0A9P6XGV7</accession>
<dbReference type="PANTHER" id="PTHR40633:SF1">
    <property type="entry name" value="GPI ANCHORED SERINE-THREONINE RICH PROTEIN (AFU_ORTHOLOGUE AFUA_1G03630)"/>
    <property type="match status" value="1"/>
</dbReference>
<organism evidence="4 5">
    <name type="scientific">Rhizopus oryzae</name>
    <name type="common">Mucormycosis agent</name>
    <name type="synonym">Rhizopus arrhizus var. delemar</name>
    <dbReference type="NCBI Taxonomy" id="64495"/>
    <lineage>
        <taxon>Eukaryota</taxon>
        <taxon>Fungi</taxon>
        <taxon>Fungi incertae sedis</taxon>
        <taxon>Mucoromycota</taxon>
        <taxon>Mucoromycotina</taxon>
        <taxon>Mucoromycetes</taxon>
        <taxon>Mucorales</taxon>
        <taxon>Mucorineae</taxon>
        <taxon>Rhizopodaceae</taxon>
        <taxon>Rhizopus</taxon>
    </lineage>
</organism>
<evidence type="ECO:0000313" key="5">
    <source>
        <dbReference type="Proteomes" id="UP000716291"/>
    </source>
</evidence>
<keyword evidence="1 2" id="KW-0732">Signal</keyword>
<dbReference type="InterPro" id="IPR018466">
    <property type="entry name" value="Kre9/Knh1-like_N"/>
</dbReference>
<evidence type="ECO:0000256" key="1">
    <source>
        <dbReference type="ARBA" id="ARBA00022729"/>
    </source>
</evidence>
<dbReference type="Proteomes" id="UP000716291">
    <property type="component" value="Unassembled WGS sequence"/>
</dbReference>
<keyword evidence="5" id="KW-1185">Reference proteome</keyword>
<evidence type="ECO:0000256" key="2">
    <source>
        <dbReference type="SAM" id="SignalP"/>
    </source>
</evidence>
<dbReference type="InterPro" id="IPR052982">
    <property type="entry name" value="SRP1/TIP1-like"/>
</dbReference>
<sequence>MKSIVAAIAALAITMVSAQSTNIVTPHAPTLNQVLTAGETTTITWTPITGFDTISTIDLLQGASSALTPVTGGHVASNVASSLGSYSWTVPSTLPAGSDYALSFGSSPNVSYTPYFTIQAASVTSGSSSSAVSSSAAPSSSAAASSSAASSPAASSSVAASSSAASKPASSSSAAAVSSHASKPASSSPAAASSSAASVSTSAGNKNVAAVGIMAAAGAVVAALI</sequence>
<dbReference type="AlphaFoldDB" id="A0A9P6XGV7"/>
<dbReference type="Pfam" id="PF10342">
    <property type="entry name" value="Kre9_KNH"/>
    <property type="match status" value="1"/>
</dbReference>
<evidence type="ECO:0000313" key="4">
    <source>
        <dbReference type="EMBL" id="KAG1313536.1"/>
    </source>
</evidence>
<feature type="domain" description="Yeast cell wall synthesis Kre9/Knh1-like N-terminal" evidence="3">
    <location>
        <begin position="29"/>
        <end position="118"/>
    </location>
</feature>